<gene>
    <name evidence="3" type="ORF">Bcop_1267</name>
</gene>
<protein>
    <submittedName>
        <fullName evidence="3">Putative lipoprotein</fullName>
    </submittedName>
</protein>
<dbReference type="InterPro" id="IPR025970">
    <property type="entry name" value="SusE"/>
</dbReference>
<dbReference type="Pfam" id="PF14292">
    <property type="entry name" value="SusE"/>
    <property type="match status" value="1"/>
</dbReference>
<feature type="domain" description="SusE outer membrane protein" evidence="2">
    <location>
        <begin position="50"/>
        <end position="143"/>
    </location>
</feature>
<proteinExistence type="predicted"/>
<accession>F3ZNC9</accession>
<keyword evidence="4" id="KW-1185">Reference proteome</keyword>
<dbReference type="EMBL" id="CM001167">
    <property type="protein sequence ID" value="EGJ71469.1"/>
    <property type="molecule type" value="Genomic_DNA"/>
</dbReference>
<evidence type="ECO:0000259" key="2">
    <source>
        <dbReference type="Pfam" id="PF14292"/>
    </source>
</evidence>
<dbReference type="Proteomes" id="UP000018439">
    <property type="component" value="Chromosome"/>
</dbReference>
<dbReference type="AlphaFoldDB" id="F3ZNC9"/>
<name>F3ZNC9_9BACE</name>
<sequence>MLNDLVKFKIKNTMKTYIYKVLSVLFISSLLFSCSSDKMEFKDSYITPVENLYEPADSKTIQLTSNGTLYFSWQAARSQDAGAPLYEVFFDVLEGDFSKPIYSVTSDLNGFSNGAEISFKILNKIATNAGAEPGEVATVKWTVVSSRGINPQIAKDSRTLTITRVLGMEDPGQLFITGLGCEAGENLTDAMPMHRIAEGEYEVYVKLNAGNSFYFVDAKKEEATHWYVELGKLKEGTEDVVNELDGIYRLNIDFNTASWSEPVKIKEIGYWFCPTNKVEWVLDYVGKGVWEGRGPIEFKQEDWGRDERYKFRVSTISGGKESEEDLGPVNEGEDGKPSGVPTYFNLKVYKEANQWDHKWKFINECDGKDVTLRVMMSGEVYTHEVSL</sequence>
<evidence type="ECO:0000313" key="3">
    <source>
        <dbReference type="EMBL" id="EGJ71469.1"/>
    </source>
</evidence>
<dbReference type="PROSITE" id="PS51257">
    <property type="entry name" value="PROKAR_LIPOPROTEIN"/>
    <property type="match status" value="1"/>
</dbReference>
<feature type="region of interest" description="Disordered" evidence="1">
    <location>
        <begin position="319"/>
        <end position="338"/>
    </location>
</feature>
<organism evidence="3 4">
    <name type="scientific">Bacteroides coprosuis DSM 18011</name>
    <dbReference type="NCBI Taxonomy" id="679937"/>
    <lineage>
        <taxon>Bacteria</taxon>
        <taxon>Pseudomonadati</taxon>
        <taxon>Bacteroidota</taxon>
        <taxon>Bacteroidia</taxon>
        <taxon>Bacteroidales</taxon>
        <taxon>Bacteroidaceae</taxon>
        <taxon>Bacteroides</taxon>
    </lineage>
</organism>
<evidence type="ECO:0000256" key="1">
    <source>
        <dbReference type="SAM" id="MobiDB-lite"/>
    </source>
</evidence>
<dbReference type="HOGENOM" id="CLU_061116_0_0_10"/>
<keyword evidence="3" id="KW-0449">Lipoprotein</keyword>
<dbReference type="STRING" id="679937.Bcop_1267"/>
<evidence type="ECO:0000313" key="4">
    <source>
        <dbReference type="Proteomes" id="UP000018439"/>
    </source>
</evidence>
<reference evidence="3 4" key="1">
    <citation type="journal article" date="2011" name="Stand. Genomic Sci.">
        <title>Non-contiguous finished genome sequence of Bacteroides coprosuis type strain (PC139).</title>
        <authorList>
            <person name="Land M."/>
            <person name="Held B."/>
            <person name="Gronow S."/>
            <person name="Abt B."/>
            <person name="Lucas S."/>
            <person name="Del Rio T.G."/>
            <person name="Nolan M."/>
            <person name="Tice H."/>
            <person name="Cheng J.F."/>
            <person name="Pitluck S."/>
            <person name="Liolios K."/>
            <person name="Pagani I."/>
            <person name="Ivanova N."/>
            <person name="Mavromatis K."/>
            <person name="Mikhailova N."/>
            <person name="Pati A."/>
            <person name="Tapia R."/>
            <person name="Han C."/>
            <person name="Goodwin L."/>
            <person name="Chen A."/>
            <person name="Palaniappan K."/>
            <person name="Hauser L."/>
            <person name="Brambilla E.M."/>
            <person name="Rohde M."/>
            <person name="Goker M."/>
            <person name="Detter J.C."/>
            <person name="Woyke T."/>
            <person name="Bristow J."/>
            <person name="Eisen J.A."/>
            <person name="Markowitz V."/>
            <person name="Hugenholtz P."/>
            <person name="Kyrpides N.C."/>
            <person name="Klenk H.P."/>
            <person name="Lapidus A."/>
        </authorList>
    </citation>
    <scope>NUCLEOTIDE SEQUENCE</scope>
    <source>
        <strain evidence="3 4">DSM 18011</strain>
    </source>
</reference>
<dbReference type="eggNOG" id="ENOG502Z8N4">
    <property type="taxonomic scope" value="Bacteria"/>
</dbReference>